<gene>
    <name evidence="3" type="ORF">S06H3_14438</name>
</gene>
<evidence type="ECO:0000256" key="2">
    <source>
        <dbReference type="ARBA" id="ARBA00023163"/>
    </source>
</evidence>
<name>X1LBU1_9ZZZZ</name>
<comment type="caution">
    <text evidence="3">The sequence shown here is derived from an EMBL/GenBank/DDBJ whole genome shotgun (WGS) entry which is preliminary data.</text>
</comment>
<dbReference type="Gene3D" id="3.30.1360.10">
    <property type="entry name" value="RNA polymerase, RBP11-like subunit"/>
    <property type="match status" value="1"/>
</dbReference>
<keyword evidence="1" id="KW-0240">DNA-directed RNA polymerase</keyword>
<proteinExistence type="predicted"/>
<evidence type="ECO:0000313" key="3">
    <source>
        <dbReference type="EMBL" id="GAI03321.1"/>
    </source>
</evidence>
<dbReference type="InterPro" id="IPR036603">
    <property type="entry name" value="RBP11-like"/>
</dbReference>
<feature type="non-terminal residue" evidence="3">
    <location>
        <position position="1"/>
    </location>
</feature>
<dbReference type="AlphaFoldDB" id="X1LBU1"/>
<protein>
    <submittedName>
        <fullName evidence="3">Uncharacterized protein</fullName>
    </submittedName>
</protein>
<keyword evidence="2" id="KW-0804">Transcription</keyword>
<organism evidence="3">
    <name type="scientific">marine sediment metagenome</name>
    <dbReference type="NCBI Taxonomy" id="412755"/>
    <lineage>
        <taxon>unclassified sequences</taxon>
        <taxon>metagenomes</taxon>
        <taxon>ecological metagenomes</taxon>
    </lineage>
</organism>
<dbReference type="EMBL" id="BARV01007062">
    <property type="protein sequence ID" value="GAI03321.1"/>
    <property type="molecule type" value="Genomic_DNA"/>
</dbReference>
<dbReference type="GO" id="GO:0046983">
    <property type="term" value="F:protein dimerization activity"/>
    <property type="evidence" value="ECO:0007669"/>
    <property type="project" value="InterPro"/>
</dbReference>
<evidence type="ECO:0000256" key="1">
    <source>
        <dbReference type="ARBA" id="ARBA00022478"/>
    </source>
</evidence>
<dbReference type="GO" id="GO:0006351">
    <property type="term" value="P:DNA-templated transcription"/>
    <property type="evidence" value="ECO:0007669"/>
    <property type="project" value="InterPro"/>
</dbReference>
<accession>X1LBU1</accession>
<dbReference type="GO" id="GO:0000428">
    <property type="term" value="C:DNA-directed RNA polymerase complex"/>
    <property type="evidence" value="ECO:0007669"/>
    <property type="project" value="UniProtKB-KW"/>
</dbReference>
<sequence>KRGGKMGVKWRNFEMPKKLECDESTYSDSYAKFTAEPFERGYGISKFLQFPIREELIVELYSK</sequence>
<reference evidence="3" key="1">
    <citation type="journal article" date="2014" name="Front. Microbiol.">
        <title>High frequency of phylogenetically diverse reductive dehalogenase-homologous genes in deep subseafloor sedimentary metagenomes.</title>
        <authorList>
            <person name="Kawai M."/>
            <person name="Futagami T."/>
            <person name="Toyoda A."/>
            <person name="Takaki Y."/>
            <person name="Nishi S."/>
            <person name="Hori S."/>
            <person name="Arai W."/>
            <person name="Tsubouchi T."/>
            <person name="Morono Y."/>
            <person name="Uchiyama I."/>
            <person name="Ito T."/>
            <person name="Fujiyama A."/>
            <person name="Inagaki F."/>
            <person name="Takami H."/>
        </authorList>
    </citation>
    <scope>NUCLEOTIDE SEQUENCE</scope>
    <source>
        <strain evidence="3">Expedition CK06-06</strain>
    </source>
</reference>